<dbReference type="RefSeq" id="WP_191185136.1">
    <property type="nucleotide sequence ID" value="NZ_JACXAJ010000013.1"/>
</dbReference>
<reference evidence="1 2" key="1">
    <citation type="submission" date="2020-09" db="EMBL/GenBank/DDBJ databases">
        <title>Genome sequencing and assembly of Pontibacter sp.</title>
        <authorList>
            <person name="Chhetri G."/>
        </authorList>
    </citation>
    <scope>NUCLEOTIDE SEQUENCE [LARGE SCALE GENOMIC DNA]</scope>
    <source>
        <strain evidence="1 2">JH31</strain>
    </source>
</reference>
<sequence length="173" mass="19761">MKLYYLLLGSALICCSPDTDKSKAQANSRLQTDHETSSYHPNQLDAEETCSVLSITGIEREFLDKDTLEVTFQNPSNDSLYFNALLQFKDLELGHWYQIDGGIESPGKELTEIYGLSGHGNRDLKLDLKRLELWKGGPKQKPFRILVHYRPTKEDNWDSCVSKEFSINSEEVN</sequence>
<protein>
    <submittedName>
        <fullName evidence="1">Uncharacterized protein</fullName>
    </submittedName>
</protein>
<dbReference type="Proteomes" id="UP000625551">
    <property type="component" value="Unassembled WGS sequence"/>
</dbReference>
<comment type="caution">
    <text evidence="1">The sequence shown here is derived from an EMBL/GenBank/DDBJ whole genome shotgun (WGS) entry which is preliminary data.</text>
</comment>
<name>A0ABR7XL77_9BACT</name>
<organism evidence="1 2">
    <name type="scientific">Pontibacter aquaedesilientis</name>
    <dbReference type="NCBI Taxonomy" id="2766980"/>
    <lineage>
        <taxon>Bacteria</taxon>
        <taxon>Pseudomonadati</taxon>
        <taxon>Bacteroidota</taxon>
        <taxon>Cytophagia</taxon>
        <taxon>Cytophagales</taxon>
        <taxon>Hymenobacteraceae</taxon>
        <taxon>Pontibacter</taxon>
    </lineage>
</organism>
<evidence type="ECO:0000313" key="2">
    <source>
        <dbReference type="Proteomes" id="UP000625551"/>
    </source>
</evidence>
<accession>A0ABR7XL77</accession>
<evidence type="ECO:0000313" key="1">
    <source>
        <dbReference type="EMBL" id="MBD1399012.1"/>
    </source>
</evidence>
<dbReference type="EMBL" id="JACXAJ010000013">
    <property type="protein sequence ID" value="MBD1399012.1"/>
    <property type="molecule type" value="Genomic_DNA"/>
</dbReference>
<keyword evidence="2" id="KW-1185">Reference proteome</keyword>
<gene>
    <name evidence="1" type="ORF">H9Q13_17720</name>
</gene>
<proteinExistence type="predicted"/>